<dbReference type="InterPro" id="IPR008258">
    <property type="entry name" value="Transglycosylase_SLT_dom_1"/>
</dbReference>
<evidence type="ECO:0000256" key="1">
    <source>
        <dbReference type="ARBA" id="ARBA00007734"/>
    </source>
</evidence>
<accession>A0A927GWT2</accession>
<gene>
    <name evidence="3" type="ORF">IB286_12325</name>
</gene>
<dbReference type="PANTHER" id="PTHR37423:SF5">
    <property type="entry name" value="SOLUBLE LYTIC MUREIN TRANSGLYCOSYLASE"/>
    <property type="match status" value="1"/>
</dbReference>
<comment type="similarity">
    <text evidence="1">Belongs to the transglycosylase Slt family.</text>
</comment>
<name>A0A927GWT2_9GAMM</name>
<dbReference type="CDD" id="cd00254">
    <property type="entry name" value="LT-like"/>
    <property type="match status" value="1"/>
</dbReference>
<evidence type="ECO:0000313" key="3">
    <source>
        <dbReference type="EMBL" id="MBD2859790.1"/>
    </source>
</evidence>
<sequence length="144" mass="16679">MSQRISPFIKDPEQRLPFLQNVHREASAAKLPPELVLALIQIESGFDRFAVSSAGAQGLMQVMPFWKNEIGRPDDNLSLVSTNLRYGCQILQFYLQRERGNYHRALARYNGSLGKSWYPERVFKAWRKRWYNGELSYTPVNSTP</sequence>
<dbReference type="Proteomes" id="UP000610558">
    <property type="component" value="Unassembled WGS sequence"/>
</dbReference>
<dbReference type="SUPFAM" id="SSF53955">
    <property type="entry name" value="Lysozyme-like"/>
    <property type="match status" value="1"/>
</dbReference>
<protein>
    <submittedName>
        <fullName evidence="3">Lytic transglycosylase domain-containing protein</fullName>
    </submittedName>
</protein>
<dbReference type="InterPro" id="IPR023346">
    <property type="entry name" value="Lysozyme-like_dom_sf"/>
</dbReference>
<dbReference type="EMBL" id="JACXLD010000007">
    <property type="protein sequence ID" value="MBD2859790.1"/>
    <property type="molecule type" value="Genomic_DNA"/>
</dbReference>
<dbReference type="Pfam" id="PF01464">
    <property type="entry name" value="SLT"/>
    <property type="match status" value="1"/>
</dbReference>
<reference evidence="3" key="1">
    <citation type="submission" date="2020-09" db="EMBL/GenBank/DDBJ databases">
        <authorList>
            <person name="Yoon J.-W."/>
        </authorList>
    </citation>
    <scope>NUCLEOTIDE SEQUENCE</scope>
    <source>
        <strain evidence="3">KMU-158</strain>
    </source>
</reference>
<dbReference type="AlphaFoldDB" id="A0A927GWT2"/>
<comment type="caution">
    <text evidence="3">The sequence shown here is derived from an EMBL/GenBank/DDBJ whole genome shotgun (WGS) entry which is preliminary data.</text>
</comment>
<keyword evidence="4" id="KW-1185">Reference proteome</keyword>
<dbReference type="Gene3D" id="1.10.530.10">
    <property type="match status" value="1"/>
</dbReference>
<dbReference type="PANTHER" id="PTHR37423">
    <property type="entry name" value="SOLUBLE LYTIC MUREIN TRANSGLYCOSYLASE-RELATED"/>
    <property type="match status" value="1"/>
</dbReference>
<organism evidence="3 4">
    <name type="scientific">Spongiibacter pelagi</name>
    <dbReference type="NCBI Taxonomy" id="2760804"/>
    <lineage>
        <taxon>Bacteria</taxon>
        <taxon>Pseudomonadati</taxon>
        <taxon>Pseudomonadota</taxon>
        <taxon>Gammaproteobacteria</taxon>
        <taxon>Cellvibrionales</taxon>
        <taxon>Spongiibacteraceae</taxon>
        <taxon>Spongiibacter</taxon>
    </lineage>
</organism>
<proteinExistence type="inferred from homology"/>
<evidence type="ECO:0000313" key="4">
    <source>
        <dbReference type="Proteomes" id="UP000610558"/>
    </source>
</evidence>
<evidence type="ECO:0000259" key="2">
    <source>
        <dbReference type="Pfam" id="PF01464"/>
    </source>
</evidence>
<feature type="domain" description="Transglycosylase SLT" evidence="2">
    <location>
        <begin position="23"/>
        <end position="117"/>
    </location>
</feature>